<evidence type="ECO:0000256" key="2">
    <source>
        <dbReference type="SAM" id="MobiDB-lite"/>
    </source>
</evidence>
<gene>
    <name evidence="9" type="primary">KHNYN</name>
</gene>
<dbReference type="Ensembl" id="ENSEEET00000014860.2">
    <property type="protein sequence ID" value="ENSEEEP00000014685.2"/>
    <property type="gene ID" value="ENSEEEG00000007304.2"/>
</dbReference>
<accession>A0A4W4ES08</accession>
<dbReference type="Gene3D" id="3.40.50.11980">
    <property type="match status" value="1"/>
</dbReference>
<dbReference type="GeneTree" id="ENSGT00940000161519"/>
<feature type="compositionally biased region" description="Basic and acidic residues" evidence="2">
    <location>
        <begin position="438"/>
        <end position="464"/>
    </location>
</feature>
<proteinExistence type="inferred from homology"/>
<evidence type="ECO:0000259" key="3">
    <source>
        <dbReference type="Pfam" id="PF11977"/>
    </source>
</evidence>
<feature type="region of interest" description="Disordered" evidence="2">
    <location>
        <begin position="731"/>
        <end position="757"/>
    </location>
</feature>
<dbReference type="InterPro" id="IPR055498">
    <property type="entry name" value="DUF7070"/>
</dbReference>
<dbReference type="Pfam" id="PF23050">
    <property type="entry name" value="KH_N4BP1_1st"/>
    <property type="match status" value="1"/>
</dbReference>
<evidence type="ECO:0000259" key="4">
    <source>
        <dbReference type="Pfam" id="PF23050"/>
    </source>
</evidence>
<organism evidence="9 10">
    <name type="scientific">Electrophorus electricus</name>
    <name type="common">Electric eel</name>
    <name type="synonym">Gymnotus electricus</name>
    <dbReference type="NCBI Taxonomy" id="8005"/>
    <lineage>
        <taxon>Eukaryota</taxon>
        <taxon>Metazoa</taxon>
        <taxon>Chordata</taxon>
        <taxon>Craniata</taxon>
        <taxon>Vertebrata</taxon>
        <taxon>Euteleostomi</taxon>
        <taxon>Actinopterygii</taxon>
        <taxon>Neopterygii</taxon>
        <taxon>Teleostei</taxon>
        <taxon>Ostariophysi</taxon>
        <taxon>Gymnotiformes</taxon>
        <taxon>Gymnotoidei</taxon>
        <taxon>Gymnotidae</taxon>
        <taxon>Electrophorus</taxon>
    </lineage>
</organism>
<dbReference type="InterPro" id="IPR056631">
    <property type="entry name" value="UBA_N4BP1"/>
</dbReference>
<dbReference type="PANTHER" id="PTHR12876:SF28">
    <property type="entry name" value="PROTEIN KHNYN"/>
    <property type="match status" value="1"/>
</dbReference>
<dbReference type="GO" id="GO:0003729">
    <property type="term" value="F:mRNA binding"/>
    <property type="evidence" value="ECO:0007669"/>
    <property type="project" value="TreeGrafter"/>
</dbReference>
<dbReference type="GO" id="GO:0005634">
    <property type="term" value="C:nucleus"/>
    <property type="evidence" value="ECO:0007669"/>
    <property type="project" value="TreeGrafter"/>
</dbReference>
<keyword evidence="10" id="KW-1185">Reference proteome</keyword>
<dbReference type="FunFam" id="3.40.50.11980:FF:000001">
    <property type="entry name" value="ZC3H12A isoform 1"/>
    <property type="match status" value="1"/>
</dbReference>
<dbReference type="PANTHER" id="PTHR12876">
    <property type="entry name" value="N4BP1-RELATED"/>
    <property type="match status" value="1"/>
</dbReference>
<sequence length="804" mass="90098">MDLSADLGWRDDMRAEQHVEDEFTCPVVLRGSLLAQQSVVERLFGVILRIGEGLSSYTPQDGQIWLQLKGKKTEVEAAKLFVKGVVNQEAQKEVQYPEALHCVFCGAKGLFIDSLIKNTSAHIMVGSMGCLLISGLAEPVVKAYSLIMDLVDKYRDSQAQPYKAACESLESRRVFKSMVERLEDRHTLDLLVLPVLVKELLLDLVKQSALDLDFWDNVSVSAERETLLDLSENIDRLILREPRKNETLSSTILLNPNGTSQNLPISCSYGIKYPRMDEFFSDLEHRPLKWVGGASLDANKERESLQQDEHLLKFFTAMGYNEEVVGRVLARSGPQEPSQILDLVQQEQSPTVEDGAKGAKEDDFVLGVTKKAAASCGYTEEKVDAVFNNLPKIKPHQLILELQKEGMRKPEGGRLSERKRTEEPEEQQRKVPSSQSVKDGDLMDEKKNERVDKMNEATNMEKPDISSSSPPSVRGPPQPVYASPLHHNNSERQVNPTEAPVTKSKQKQGPPPAKAGAVVTGAQRFLEGLDMPFALQLNDDPGDPELRQIIIDGSNVAKSHGLGMFFSCRGIALAVQYFWSRGHRKITVFVPQWRQKKDPKIKEQHFMTELQDLGLLSFTPSREVLKQRINCYDDRFMLQLAQQTDGVIVTNDNMRDLVDESASWREIIKKRLLQYVFAGDLFMVPDDPLGRSGPHINDFLRIHSFAGMSSSSSPSYHPRAQTEVLQYRERTPGGVHSAHGSGKGQAQAGKEMERTSEATLRLKQDLVQIFPGQESMVTMTLQCHPTVTDINKLSHFILESQGNV</sequence>
<dbReference type="Pfam" id="PF11977">
    <property type="entry name" value="RNase_Zc3h12a"/>
    <property type="match status" value="1"/>
</dbReference>
<evidence type="ECO:0000259" key="7">
    <source>
        <dbReference type="Pfam" id="PF23054"/>
    </source>
</evidence>
<dbReference type="GO" id="GO:0004521">
    <property type="term" value="F:RNA endonuclease activity"/>
    <property type="evidence" value="ECO:0007669"/>
    <property type="project" value="TreeGrafter"/>
</dbReference>
<dbReference type="Pfam" id="PF23053">
    <property type="entry name" value="UBA_N4BP1"/>
    <property type="match status" value="1"/>
</dbReference>
<evidence type="ECO:0000259" key="6">
    <source>
        <dbReference type="Pfam" id="PF23053"/>
    </source>
</evidence>
<comment type="similarity">
    <text evidence="1">Belongs to the N4BP1 family.</text>
</comment>
<feature type="compositionally biased region" description="Basic and acidic residues" evidence="2">
    <location>
        <begin position="402"/>
        <end position="429"/>
    </location>
</feature>
<evidence type="ECO:0000313" key="10">
    <source>
        <dbReference type="Proteomes" id="UP000314983"/>
    </source>
</evidence>
<evidence type="ECO:0008006" key="11">
    <source>
        <dbReference type="Google" id="ProtNLM"/>
    </source>
</evidence>
<reference evidence="9" key="3">
    <citation type="submission" date="2020-05" db="EMBL/GenBank/DDBJ databases">
        <title>Electrophorus electricus (electric eel) genome, fEleEle1, primary haplotype.</title>
        <authorList>
            <person name="Myers G."/>
            <person name="Meyer A."/>
            <person name="Fedrigo O."/>
            <person name="Formenti G."/>
            <person name="Rhie A."/>
            <person name="Tracey A."/>
            <person name="Sims Y."/>
            <person name="Jarvis E.D."/>
        </authorList>
    </citation>
    <scope>NUCLEOTIDE SEQUENCE [LARGE SCALE GENOMIC DNA]</scope>
</reference>
<dbReference type="InterPro" id="IPR036612">
    <property type="entry name" value="KH_dom_type_1_sf"/>
</dbReference>
<feature type="region of interest" description="Disordered" evidence="2">
    <location>
        <begin position="401"/>
        <end position="515"/>
    </location>
</feature>
<dbReference type="AlphaFoldDB" id="A0A4W4ES08"/>
<evidence type="ECO:0000256" key="1">
    <source>
        <dbReference type="ARBA" id="ARBA00038274"/>
    </source>
</evidence>
<protein>
    <recommendedName>
        <fullName evidence="11">RNase NYN domain-containing protein</fullName>
    </recommendedName>
</protein>
<reference evidence="10" key="2">
    <citation type="journal article" date="2017" name="Sci. Adv.">
        <title>A tail of two voltages: Proteomic comparison of the three electric organs of the electric eel.</title>
        <authorList>
            <person name="Traeger L.L."/>
            <person name="Sabat G."/>
            <person name="Barrett-Wilt G.A."/>
            <person name="Wells G.B."/>
            <person name="Sussman M.R."/>
        </authorList>
    </citation>
    <scope>NUCLEOTIDE SEQUENCE [LARGE SCALE GENOMIC DNA]</scope>
</reference>
<feature type="domain" description="N4BP1 first type I KH-domain" evidence="4">
    <location>
        <begin position="21"/>
        <end position="87"/>
    </location>
</feature>
<feature type="domain" description="N4BP1 UBA-like" evidence="6">
    <location>
        <begin position="308"/>
        <end position="349"/>
    </location>
</feature>
<evidence type="ECO:0000259" key="8">
    <source>
        <dbReference type="Pfam" id="PF23255"/>
    </source>
</evidence>
<dbReference type="Pfam" id="PF23052">
    <property type="entry name" value="KH_N4BP1_2nd"/>
    <property type="match status" value="1"/>
</dbReference>
<reference evidence="10" key="1">
    <citation type="journal article" date="2014" name="Science">
        <title>Nonhuman genetics. Genomic basis for the convergent evolution of electric organs.</title>
        <authorList>
            <person name="Gallant J.R."/>
            <person name="Traeger L.L."/>
            <person name="Volkening J.D."/>
            <person name="Moffett H."/>
            <person name="Chen P.H."/>
            <person name="Novina C.D."/>
            <person name="Phillips G.N.Jr."/>
            <person name="Anand R."/>
            <person name="Wells G.B."/>
            <person name="Pinch M."/>
            <person name="Guth R."/>
            <person name="Unguez G.A."/>
            <person name="Albert J.S."/>
            <person name="Zakon H.H."/>
            <person name="Samanta M.P."/>
            <person name="Sussman M.R."/>
        </authorList>
    </citation>
    <scope>NUCLEOTIDE SEQUENCE [LARGE SCALE GENOMIC DNA]</scope>
</reference>
<evidence type="ECO:0000259" key="5">
    <source>
        <dbReference type="Pfam" id="PF23052"/>
    </source>
</evidence>
<dbReference type="SUPFAM" id="SSF54791">
    <property type="entry name" value="Eukaryotic type KH-domain (KH-domain type I)"/>
    <property type="match status" value="1"/>
</dbReference>
<feature type="domain" description="DUF7070" evidence="8">
    <location>
        <begin position="360"/>
        <end position="407"/>
    </location>
</feature>
<dbReference type="InterPro" id="IPR051101">
    <property type="entry name" value="ZC3H12/N4BP1_RNase_Reg"/>
</dbReference>
<feature type="domain" description="N4BP1 second type I KH-domain" evidence="5">
    <location>
        <begin position="88"/>
        <end position="207"/>
    </location>
</feature>
<dbReference type="InterPro" id="IPR021869">
    <property type="entry name" value="RNase_Zc3h12_NYN"/>
</dbReference>
<dbReference type="InterPro" id="IPR056578">
    <property type="entry name" value="UBA_N4BP1_C"/>
</dbReference>
<reference evidence="9" key="4">
    <citation type="submission" date="2025-08" db="UniProtKB">
        <authorList>
            <consortium name="Ensembl"/>
        </authorList>
    </citation>
    <scope>IDENTIFICATION</scope>
</reference>
<evidence type="ECO:0000313" key="9">
    <source>
        <dbReference type="Ensembl" id="ENSEEEP00000014685.2"/>
    </source>
</evidence>
<feature type="domain" description="RNase NYN" evidence="3">
    <location>
        <begin position="546"/>
        <end position="697"/>
    </location>
</feature>
<dbReference type="InterPro" id="IPR056629">
    <property type="entry name" value="KH_N4BP1_1st"/>
</dbReference>
<dbReference type="Pfam" id="PF23255">
    <property type="entry name" value="DUF7070"/>
    <property type="match status" value="1"/>
</dbReference>
<feature type="domain" description="N4BP1 C-terminal UBA" evidence="7">
    <location>
        <begin position="753"/>
        <end position="799"/>
    </location>
</feature>
<dbReference type="Proteomes" id="UP000314983">
    <property type="component" value="Chromosome 9"/>
</dbReference>
<dbReference type="GO" id="GO:0036464">
    <property type="term" value="C:cytoplasmic ribonucleoprotein granule"/>
    <property type="evidence" value="ECO:0007669"/>
    <property type="project" value="TreeGrafter"/>
</dbReference>
<name>A0A4W4ES08_ELEEL</name>
<dbReference type="InterPro" id="IPR056630">
    <property type="entry name" value="KH_N4BP1_2nd"/>
</dbReference>
<reference evidence="9" key="5">
    <citation type="submission" date="2025-09" db="UniProtKB">
        <authorList>
            <consortium name="Ensembl"/>
        </authorList>
    </citation>
    <scope>IDENTIFICATION</scope>
</reference>
<dbReference type="Pfam" id="PF23054">
    <property type="entry name" value="UBA_N4BP1_C"/>
    <property type="match status" value="1"/>
</dbReference>